<proteinExistence type="predicted"/>
<dbReference type="EMBL" id="HG316470">
    <property type="protein sequence ID" value="CDF91986.1"/>
    <property type="molecule type" value="Genomic_DNA"/>
</dbReference>
<dbReference type="Gene3D" id="3.40.50.720">
    <property type="entry name" value="NAD(P)-binding Rossmann-like Domain"/>
    <property type="match status" value="1"/>
</dbReference>
<evidence type="ECO:0000313" key="1">
    <source>
        <dbReference type="EMBL" id="CDF91986.1"/>
    </source>
</evidence>
<organism evidence="1 2">
    <name type="scientific">Zygosaccharomyces bailii (strain CLIB 213 / ATCC 58445 / CBS 680 / BCRC 21525 / NBRC 1098 / NCYC 1416 / NRRL Y-2227)</name>
    <dbReference type="NCBI Taxonomy" id="1333698"/>
    <lineage>
        <taxon>Eukaryota</taxon>
        <taxon>Fungi</taxon>
        <taxon>Dikarya</taxon>
        <taxon>Ascomycota</taxon>
        <taxon>Saccharomycotina</taxon>
        <taxon>Saccharomycetes</taxon>
        <taxon>Saccharomycetales</taxon>
        <taxon>Saccharomycetaceae</taxon>
        <taxon>Zygosaccharomyces</taxon>
    </lineage>
</organism>
<gene>
    <name evidence="1" type="ORF">BN860_00430g</name>
</gene>
<dbReference type="InterPro" id="IPR036291">
    <property type="entry name" value="NAD(P)-bd_dom_sf"/>
</dbReference>
<dbReference type="AlphaFoldDB" id="A0A8J2TCP1"/>
<dbReference type="InterPro" id="IPR014843">
    <property type="entry name" value="Him1/Fmp52"/>
</dbReference>
<evidence type="ECO:0000313" key="2">
    <source>
        <dbReference type="Proteomes" id="UP000019375"/>
    </source>
</evidence>
<dbReference type="SUPFAM" id="SSF51735">
    <property type="entry name" value="NAD(P)-binding Rossmann-fold domains"/>
    <property type="match status" value="1"/>
</dbReference>
<protein>
    <submittedName>
        <fullName evidence="1">ZYBA0S17-00430g1_1</fullName>
    </submittedName>
</protein>
<keyword evidence="2" id="KW-1185">Reference proteome</keyword>
<dbReference type="OrthoDB" id="4067292at2759"/>
<dbReference type="Pfam" id="PF08732">
    <property type="entry name" value="HIM1"/>
    <property type="match status" value="1"/>
</dbReference>
<dbReference type="Proteomes" id="UP000019375">
    <property type="component" value="Unassembled WGS sequence"/>
</dbReference>
<sequence>MTDENIFSGQTFHDHLLIFGSTGLIGSLTLEELLKVELYLDHGKDLQLKLSSFDDPNVNHFTLNKYFYCVNRQLSNEKRSHTNEYLMERCKASPLIYMNQEYFLNSNTSSSPPASQSSNPSLGNNVFEEDGKIHNIPSVDNCLRALDYRINKRSYQLEYISRNHQSLLITFHFTVIQLILEDSTKWAELLPNIFSNEIKLSSESETFEDHVQLTLPHLNQVETMICTLGANASSYKQNNHSRYFVDYHLTFQIAKTFACCEGKRLVIITSFNNPIISHIFPYFRTKCQLENDLQNNLTPALKQIVFLRPGPLVGHHANPEERNARLRYSPTFTGQLKLYREWCWEYKKSLAKEIRKIGLRTKASELVAGAMYRKPGSTALGYCVPASKTAYATAYMATNPTTGAMRIVTSKEIDHLT</sequence>
<name>A0A8J2TCP1_ZYGB2</name>
<reference evidence="2" key="1">
    <citation type="journal article" date="2013" name="Genome Announc.">
        <title>Genome sequence of the food spoilage yeast Zygosaccharomyces bailii CLIB 213(T).</title>
        <authorList>
            <person name="Galeote V."/>
            <person name="Bigey F."/>
            <person name="Devillers H."/>
            <person name="Neuveglise C."/>
            <person name="Dequin S."/>
        </authorList>
    </citation>
    <scope>NUCLEOTIDE SEQUENCE [LARGE SCALE GENOMIC DNA]</scope>
    <source>
        <strain evidence="2">CLIB 213 / ATCC 58445 / CBS 680 / CCRC 21525 / NBRC 1098 / NCYC 1416 / NRRL Y-2227</strain>
    </source>
</reference>
<accession>A0A8J2TCP1</accession>